<dbReference type="RefSeq" id="WP_172585796.1">
    <property type="nucleotide sequence ID" value="NZ_BLAN01000053.1"/>
</dbReference>
<name>A0A6F9XS34_9LACO</name>
<dbReference type="EMBL" id="BLAN01000053">
    <property type="protein sequence ID" value="GET08066.1"/>
    <property type="molecule type" value="Genomic_DNA"/>
</dbReference>
<gene>
    <name evidence="2" type="ORF">SY111_06900</name>
</gene>
<proteinExistence type="predicted"/>
<dbReference type="InterPro" id="IPR025277">
    <property type="entry name" value="Apiosidase-like_cat_dom"/>
</dbReference>
<sequence>MITVNQTHFEKDGKPFFYLADTCWSAFTNVSLADWRYYLKTRKNQGYNTIQINILRQWDASTTPLGQKVWEPFKLLDSEKERIYDYQHLDSAYLDHVEEMLAIMQEYELQPALVLLWCNYIPNTWVHEMVGSNNNLMPLKAVTNYVDTITKRFKKYQPIYYLSGDTDFPDGPAIEYYLTAEKIIRQNDPIALVSAHIAGEKLDIYPRLLEKLDFFAYQSGHGKTGQATSYTIPQAMRQQGYVKPIVNAEICYEFMPQFSPTMAERFSAQDVRRSSWQSVLGGASAGITYGAHGIWSWHNRGESFPPGYPYPADWHEALNFVGAMDVSYIKSLVTEYGLVDLENVNTPTAGVLLAEAKSQNKALAYVVSSREVELTAVSFDIKQVKAIDLTTKNIYYPSFKERKVESCDLAGDYLLVIE</sequence>
<dbReference type="Proteomes" id="UP000494178">
    <property type="component" value="Unassembled WGS sequence"/>
</dbReference>
<accession>A0A6F9XS34</accession>
<dbReference type="InterPro" id="IPR017853">
    <property type="entry name" value="GH"/>
</dbReference>
<dbReference type="PANTHER" id="PTHR37836">
    <property type="entry name" value="LMO1036 PROTEIN"/>
    <property type="match status" value="1"/>
</dbReference>
<comment type="caution">
    <text evidence="2">The sequence shown here is derived from an EMBL/GenBank/DDBJ whole genome shotgun (WGS) entry which is preliminary data.</text>
</comment>
<dbReference type="SUPFAM" id="SSF51445">
    <property type="entry name" value="(Trans)glycosidases"/>
    <property type="match status" value="1"/>
</dbReference>
<evidence type="ECO:0000259" key="1">
    <source>
        <dbReference type="Pfam" id="PF13204"/>
    </source>
</evidence>
<feature type="domain" description="Apiosidase-like catalytic" evidence="1">
    <location>
        <begin position="8"/>
        <end position="336"/>
    </location>
</feature>
<reference evidence="2" key="1">
    <citation type="submission" date="2019-10" db="EMBL/GenBank/DDBJ databases">
        <title>Lactobacillus agilis SY111 Whole Genome Sequencing Project.</title>
        <authorList>
            <person name="Suzuki S."/>
            <person name="Endo A."/>
            <person name="Maeno S."/>
            <person name="Shiwa Y."/>
            <person name="Matsutani M."/>
            <person name="Kajikawa A."/>
        </authorList>
    </citation>
    <scope>NUCLEOTIDE SEQUENCE</scope>
    <source>
        <strain evidence="2">SY111</strain>
    </source>
</reference>
<dbReference type="AlphaFoldDB" id="A0A6F9XS34"/>
<dbReference type="PANTHER" id="PTHR37836:SF3">
    <property type="entry name" value="ENDOGLUCANASE"/>
    <property type="match status" value="1"/>
</dbReference>
<evidence type="ECO:0000313" key="2">
    <source>
        <dbReference type="EMBL" id="GET08066.1"/>
    </source>
</evidence>
<dbReference type="Pfam" id="PF13204">
    <property type="entry name" value="Apiosidase"/>
    <property type="match status" value="1"/>
</dbReference>
<organism evidence="2">
    <name type="scientific">Ligilactobacillus agilis</name>
    <dbReference type="NCBI Taxonomy" id="1601"/>
    <lineage>
        <taxon>Bacteria</taxon>
        <taxon>Bacillati</taxon>
        <taxon>Bacillota</taxon>
        <taxon>Bacilli</taxon>
        <taxon>Lactobacillales</taxon>
        <taxon>Lactobacillaceae</taxon>
        <taxon>Ligilactobacillus</taxon>
    </lineage>
</organism>
<protein>
    <submittedName>
        <fullName evidence="2">Beta-glucosidase</fullName>
    </submittedName>
</protein>
<dbReference type="Gene3D" id="3.20.20.80">
    <property type="entry name" value="Glycosidases"/>
    <property type="match status" value="1"/>
</dbReference>